<reference evidence="1 2" key="1">
    <citation type="journal article" date="2016" name="Nat. Commun.">
        <title>Local admixture of amplified and diversified secreted pathogenesis determinants shapes mosaic Toxoplasma gondii genomes.</title>
        <authorList>
            <person name="Lorenzi H."/>
            <person name="Khan A."/>
            <person name="Behnke M.S."/>
            <person name="Namasivayam S."/>
            <person name="Swapna L.S."/>
            <person name="Hadjithomas M."/>
            <person name="Karamycheva S."/>
            <person name="Pinney D."/>
            <person name="Brunk B.P."/>
            <person name="Ajioka J.W."/>
            <person name="Ajzenberg D."/>
            <person name="Boothroyd J.C."/>
            <person name="Boyle J.P."/>
            <person name="Darde M.L."/>
            <person name="Diaz-Miranda M.A."/>
            <person name="Dubey J.P."/>
            <person name="Fritz H.M."/>
            <person name="Gennari S.M."/>
            <person name="Gregory B.D."/>
            <person name="Kim K."/>
            <person name="Saeij J.P."/>
            <person name="Su C."/>
            <person name="White M.W."/>
            <person name="Zhu X.Q."/>
            <person name="Howe D.K."/>
            <person name="Rosenthal B.M."/>
            <person name="Grigg M.E."/>
            <person name="Parkinson J."/>
            <person name="Liu L."/>
            <person name="Kissinger J.C."/>
            <person name="Roos D.S."/>
            <person name="Sibley L.D."/>
        </authorList>
    </citation>
    <scope>NUCLEOTIDE SEQUENCE [LARGE SCALE GENOMIC DNA]</scope>
    <source>
        <strain evidence="1 2">ARI</strain>
    </source>
</reference>
<evidence type="ECO:0000313" key="1">
    <source>
        <dbReference type="EMBL" id="KYF42156.1"/>
    </source>
</evidence>
<dbReference type="EMBL" id="AGQS02005034">
    <property type="protein sequence ID" value="KYF42156.1"/>
    <property type="molecule type" value="Genomic_DNA"/>
</dbReference>
<dbReference type="Proteomes" id="UP000074247">
    <property type="component" value="Unassembled WGS sequence"/>
</dbReference>
<dbReference type="VEuPathDB" id="ToxoDB:TGARI_363590"/>
<dbReference type="AlphaFoldDB" id="A0A139XTN4"/>
<proteinExistence type="predicted"/>
<sequence>MVIFLSSPFSSPTPRFLSLSPLPLCRGNETLHSTPGRPSPTLGLVQLFLFHFFLFPVSDTHFVFFFSASPGQSTRFSLASTVSSTPSSRPSNSRFLHTRGSLSWLLSAGLHVDEKSLAPFSSPFLALSAYSRQFRPPVFSFAGGRLP</sequence>
<comment type="caution">
    <text evidence="1">The sequence shown here is derived from an EMBL/GenBank/DDBJ whole genome shotgun (WGS) entry which is preliminary data.</text>
</comment>
<organism evidence="1 2">
    <name type="scientific">Toxoplasma gondii ARI</name>
    <dbReference type="NCBI Taxonomy" id="1074872"/>
    <lineage>
        <taxon>Eukaryota</taxon>
        <taxon>Sar</taxon>
        <taxon>Alveolata</taxon>
        <taxon>Apicomplexa</taxon>
        <taxon>Conoidasida</taxon>
        <taxon>Coccidia</taxon>
        <taxon>Eucoccidiorida</taxon>
        <taxon>Eimeriorina</taxon>
        <taxon>Sarcocystidae</taxon>
        <taxon>Toxoplasma</taxon>
    </lineage>
</organism>
<gene>
    <name evidence="1" type="ORF">TGARI_363590</name>
</gene>
<name>A0A139XTN4_TOXGO</name>
<accession>A0A139XTN4</accession>
<evidence type="ECO:0000313" key="2">
    <source>
        <dbReference type="Proteomes" id="UP000074247"/>
    </source>
</evidence>
<protein>
    <submittedName>
        <fullName evidence="1">Uncharacterized protein</fullName>
    </submittedName>
</protein>